<dbReference type="RefSeq" id="XP_067059579.1">
    <property type="nucleotide sequence ID" value="XM_067202929.1"/>
</dbReference>
<comment type="caution">
    <text evidence="2">The sequence shown here is derived from an EMBL/GenBank/DDBJ whole genome shotgun (WGS) entry which is preliminary data.</text>
</comment>
<feature type="transmembrane region" description="Helical" evidence="1">
    <location>
        <begin position="107"/>
        <end position="130"/>
    </location>
</feature>
<sequence>MGCISGLLFGLLQFLAVVLVAVGTPLAMFLPRGEHASRITTGYCITMWGIRDRCLLLVYSGKPEDVWAECNGRASRFKAAQVCAIAGAIILAVSMLASVLDTCCCCCIKYLCLLLNLVAVIVLSICWGSLLDCYLKKQGSHLVGNVDVCMPLHDFPGVDNSHPEGMQLGVGFIFLVVATAISFANIFIILIPC</sequence>
<evidence type="ECO:0008006" key="4">
    <source>
        <dbReference type="Google" id="ProtNLM"/>
    </source>
</evidence>
<protein>
    <recommendedName>
        <fullName evidence="4">Amastin-like protein</fullName>
    </recommendedName>
</protein>
<keyword evidence="1" id="KW-1133">Transmembrane helix</keyword>
<name>A0A836GHK9_9TRYP</name>
<dbReference type="Pfam" id="PF07344">
    <property type="entry name" value="Amastin"/>
    <property type="match status" value="1"/>
</dbReference>
<keyword evidence="1" id="KW-0812">Transmembrane</keyword>
<feature type="transmembrane region" description="Helical" evidence="1">
    <location>
        <begin position="6"/>
        <end position="30"/>
    </location>
</feature>
<dbReference type="GeneID" id="92356863"/>
<dbReference type="AlphaFoldDB" id="A0A836GHK9"/>
<evidence type="ECO:0000313" key="2">
    <source>
        <dbReference type="EMBL" id="KAG5467777.1"/>
    </source>
</evidence>
<dbReference type="PANTHER" id="PTHR33297:SF4">
    <property type="entry name" value="AMASTIN"/>
    <property type="match status" value="1"/>
</dbReference>
<evidence type="ECO:0000256" key="1">
    <source>
        <dbReference type="SAM" id="Phobius"/>
    </source>
</evidence>
<keyword evidence="1" id="KW-0472">Membrane</keyword>
<feature type="transmembrane region" description="Helical" evidence="1">
    <location>
        <begin position="79"/>
        <end position="100"/>
    </location>
</feature>
<feature type="transmembrane region" description="Helical" evidence="1">
    <location>
        <begin position="168"/>
        <end position="191"/>
    </location>
</feature>
<dbReference type="KEGG" id="loi:92356863"/>
<keyword evidence="3" id="KW-1185">Reference proteome</keyword>
<organism evidence="2 3">
    <name type="scientific">Leishmania orientalis</name>
    <dbReference type="NCBI Taxonomy" id="2249476"/>
    <lineage>
        <taxon>Eukaryota</taxon>
        <taxon>Discoba</taxon>
        <taxon>Euglenozoa</taxon>
        <taxon>Kinetoplastea</taxon>
        <taxon>Metakinetoplastina</taxon>
        <taxon>Trypanosomatida</taxon>
        <taxon>Trypanosomatidae</taxon>
        <taxon>Leishmaniinae</taxon>
        <taxon>Leishmania</taxon>
    </lineage>
</organism>
<proteinExistence type="predicted"/>
<dbReference type="PANTHER" id="PTHR33297">
    <property type="entry name" value="AMASTIN-LIKE SURFACE PROTEIN-LIKE PROTEIN-RELATED"/>
    <property type="match status" value="1"/>
</dbReference>
<reference evidence="3" key="1">
    <citation type="journal article" date="2021" name="Microbiol. Resour. Announc.">
        <title>LGAAP: Leishmaniinae Genome Assembly and Annotation Pipeline.</title>
        <authorList>
            <person name="Almutairi H."/>
            <person name="Urbaniak M.D."/>
            <person name="Bates M.D."/>
            <person name="Jariyapan N."/>
            <person name="Kwakye-Nuako G."/>
            <person name="Thomaz-Soccol V."/>
            <person name="Al-Salem W.S."/>
            <person name="Dillon R.J."/>
            <person name="Bates P.A."/>
            <person name="Gatherer D."/>
        </authorList>
    </citation>
    <scope>NUCLEOTIDE SEQUENCE [LARGE SCALE GENOMIC DNA]</scope>
</reference>
<reference evidence="3" key="2">
    <citation type="journal article" date="2021" name="Sci. Data">
        <title>Chromosome-scale genome sequencing, assembly and annotation of six genomes from subfamily Leishmaniinae.</title>
        <authorList>
            <person name="Almutairi H."/>
            <person name="Urbaniak M.D."/>
            <person name="Bates M.D."/>
            <person name="Jariyapan N."/>
            <person name="Kwakye-Nuako G."/>
            <person name="Thomaz Soccol V."/>
            <person name="Al-Salem W.S."/>
            <person name="Dillon R.J."/>
            <person name="Bates P.A."/>
            <person name="Gatherer D."/>
        </authorList>
    </citation>
    <scope>NUCLEOTIDE SEQUENCE [LARGE SCALE GENOMIC DNA]</scope>
</reference>
<accession>A0A836GHK9</accession>
<evidence type="ECO:0000313" key="3">
    <source>
        <dbReference type="Proteomes" id="UP000674143"/>
    </source>
</evidence>
<dbReference type="InterPro" id="IPR009944">
    <property type="entry name" value="Amastin"/>
</dbReference>
<gene>
    <name evidence="2" type="ORF">LSCM4_00861</name>
</gene>
<dbReference type="Proteomes" id="UP000674143">
    <property type="component" value="Unassembled WGS sequence"/>
</dbReference>
<dbReference type="EMBL" id="JAFHLR010000034">
    <property type="protein sequence ID" value="KAG5467777.1"/>
    <property type="molecule type" value="Genomic_DNA"/>
</dbReference>